<evidence type="ECO:0000313" key="3">
    <source>
        <dbReference type="Proteomes" id="UP001157418"/>
    </source>
</evidence>
<keyword evidence="3" id="KW-1185">Reference proteome</keyword>
<keyword evidence="1" id="KW-0812">Transmembrane</keyword>
<reference evidence="2 3" key="1">
    <citation type="submission" date="2022-01" db="EMBL/GenBank/DDBJ databases">
        <authorList>
            <person name="Xiong W."/>
            <person name="Schranz E."/>
        </authorList>
    </citation>
    <scope>NUCLEOTIDE SEQUENCE [LARGE SCALE GENOMIC DNA]</scope>
</reference>
<dbReference type="PANTHER" id="PTHR33133:SF3">
    <property type="entry name" value="TRANSMEMBRANE PROTEIN"/>
    <property type="match status" value="1"/>
</dbReference>
<feature type="transmembrane region" description="Helical" evidence="1">
    <location>
        <begin position="166"/>
        <end position="197"/>
    </location>
</feature>
<comment type="caution">
    <text evidence="2">The sequence shown here is derived from an EMBL/GenBank/DDBJ whole genome shotgun (WGS) entry which is preliminary data.</text>
</comment>
<feature type="transmembrane region" description="Helical" evidence="1">
    <location>
        <begin position="133"/>
        <end position="154"/>
    </location>
</feature>
<name>A0AAU9NZ01_9ASTR</name>
<sequence length="320" mass="35823">MGRTTSIKIIRTSIHTFLQSYNHFTIASLLTLPFSLSILLLSSLSPDFISLQHTIHFRLQSLFDATGIPVSSQFFSTFNLKLSQTITSAILLLPFTFSFLLFTKTFIIQSFNTHNKKRSSFSGIYNSILQTQLWNTFLIMSANATSFWVLFIAFNCLEKMLSSYTLVLLFSMVGGIAYSVVIANTMIICNMALVLSGMETQGGFISILKACVMIKRRIPTALSLALYINITLAGIEALFQFRLASAYSNSGTSNPSPLMVLEGLLIAYLYSIIITLDTITGCIFYKSCKIKACKNIPDQEAGRRNEYCSEVKKEEEEELY</sequence>
<dbReference type="AlphaFoldDB" id="A0AAU9NZ01"/>
<evidence type="ECO:0008006" key="4">
    <source>
        <dbReference type="Google" id="ProtNLM"/>
    </source>
</evidence>
<dbReference type="PANTHER" id="PTHR33133">
    <property type="entry name" value="OS08G0107100 PROTEIN-RELATED"/>
    <property type="match status" value="1"/>
</dbReference>
<dbReference type="EMBL" id="CAKMRJ010005412">
    <property type="protein sequence ID" value="CAH1442968.1"/>
    <property type="molecule type" value="Genomic_DNA"/>
</dbReference>
<evidence type="ECO:0000313" key="2">
    <source>
        <dbReference type="EMBL" id="CAH1442968.1"/>
    </source>
</evidence>
<organism evidence="2 3">
    <name type="scientific">Lactuca virosa</name>
    <dbReference type="NCBI Taxonomy" id="75947"/>
    <lineage>
        <taxon>Eukaryota</taxon>
        <taxon>Viridiplantae</taxon>
        <taxon>Streptophyta</taxon>
        <taxon>Embryophyta</taxon>
        <taxon>Tracheophyta</taxon>
        <taxon>Spermatophyta</taxon>
        <taxon>Magnoliopsida</taxon>
        <taxon>eudicotyledons</taxon>
        <taxon>Gunneridae</taxon>
        <taxon>Pentapetalae</taxon>
        <taxon>asterids</taxon>
        <taxon>campanulids</taxon>
        <taxon>Asterales</taxon>
        <taxon>Asteraceae</taxon>
        <taxon>Cichorioideae</taxon>
        <taxon>Cichorieae</taxon>
        <taxon>Lactucinae</taxon>
        <taxon>Lactuca</taxon>
    </lineage>
</organism>
<feature type="transmembrane region" description="Helical" evidence="1">
    <location>
        <begin position="259"/>
        <end position="285"/>
    </location>
</feature>
<dbReference type="Proteomes" id="UP001157418">
    <property type="component" value="Unassembled WGS sequence"/>
</dbReference>
<feature type="transmembrane region" description="Helical" evidence="1">
    <location>
        <begin position="21"/>
        <end position="41"/>
    </location>
</feature>
<feature type="transmembrane region" description="Helical" evidence="1">
    <location>
        <begin position="89"/>
        <end position="112"/>
    </location>
</feature>
<feature type="transmembrane region" description="Helical" evidence="1">
    <location>
        <begin position="218"/>
        <end position="239"/>
    </location>
</feature>
<gene>
    <name evidence="2" type="ORF">LVIROSA_LOCUS28921</name>
</gene>
<evidence type="ECO:0000256" key="1">
    <source>
        <dbReference type="SAM" id="Phobius"/>
    </source>
</evidence>
<keyword evidence="1" id="KW-1133">Transmembrane helix</keyword>
<keyword evidence="1" id="KW-0472">Membrane</keyword>
<accession>A0AAU9NZ01</accession>
<protein>
    <recommendedName>
        <fullName evidence="4">Transmembrane protein</fullName>
    </recommendedName>
</protein>
<proteinExistence type="predicted"/>